<dbReference type="Proteomes" id="UP000054516">
    <property type="component" value="Unassembled WGS sequence"/>
</dbReference>
<evidence type="ECO:0000313" key="2">
    <source>
        <dbReference type="EMBL" id="GAP87449.1"/>
    </source>
</evidence>
<gene>
    <name evidence="2" type="ORF">SAMD00023353_2601050</name>
</gene>
<dbReference type="EMBL" id="DF977471">
    <property type="protein sequence ID" value="GAP87449.1"/>
    <property type="molecule type" value="Genomic_DNA"/>
</dbReference>
<feature type="compositionally biased region" description="Basic and acidic residues" evidence="1">
    <location>
        <begin position="80"/>
        <end position="89"/>
    </location>
</feature>
<proteinExistence type="predicted"/>
<keyword evidence="3" id="KW-1185">Reference proteome</keyword>
<protein>
    <submittedName>
        <fullName evidence="2">Uncharacterized protein</fullName>
    </submittedName>
</protein>
<accession>A0A1W2TH74</accession>
<dbReference type="OrthoDB" id="5371646at2759"/>
<feature type="compositionally biased region" description="Polar residues" evidence="1">
    <location>
        <begin position="279"/>
        <end position="292"/>
    </location>
</feature>
<name>A0A1W2TH74_ROSNE</name>
<dbReference type="AlphaFoldDB" id="A0A1W2TH74"/>
<evidence type="ECO:0000313" key="3">
    <source>
        <dbReference type="Proteomes" id="UP000054516"/>
    </source>
</evidence>
<feature type="compositionally biased region" description="Pro residues" evidence="1">
    <location>
        <begin position="165"/>
        <end position="179"/>
    </location>
</feature>
<feature type="region of interest" description="Disordered" evidence="1">
    <location>
        <begin position="78"/>
        <end position="332"/>
    </location>
</feature>
<sequence>MDTTFSDDEKRFVLGEIIKVSTINVSTLVEFIRAQNVVPNWFYMQLPVGRNLNQCHGAVDNMFQVKFAPPNIGNLGKRKSLGDLNDHPTKRPATMAPFEPALAPVRPLQPRPSISNGYSPMVPITSTPNISSTGKKRGRPSKADKEAQAQARAAYTRPTEYTPITPAPPGPPTGPPPVHPQREYGWSPGYETAGTSVDQASKKRPRATVIDSPRQVRGSSPRPSPASTTGTPRAPPESLEQIERANLSPRAVDSRSPPLAPLIQPHDQPQAHSHILPRPQTSLVPIQPSQRLPQAYEPYRGPDPIFPDRDRSRSMPDQVPRNASASPVVNRT</sequence>
<reference evidence="2" key="1">
    <citation type="submission" date="2016-03" db="EMBL/GenBank/DDBJ databases">
        <title>Draft genome sequence of Rosellinia necatrix.</title>
        <authorList>
            <person name="Kanematsu S."/>
        </authorList>
    </citation>
    <scope>NUCLEOTIDE SEQUENCE [LARGE SCALE GENOMIC DNA]</scope>
    <source>
        <strain evidence="2">W97</strain>
    </source>
</reference>
<feature type="compositionally biased region" description="Polar residues" evidence="1">
    <location>
        <begin position="112"/>
        <end position="133"/>
    </location>
</feature>
<dbReference type="OMA" id="GRNAMGQ"/>
<feature type="compositionally biased region" description="Polar residues" evidence="1">
    <location>
        <begin position="321"/>
        <end position="332"/>
    </location>
</feature>
<dbReference type="STRING" id="77044.A0A1W2TH74"/>
<organism evidence="2">
    <name type="scientific">Rosellinia necatrix</name>
    <name type="common">White root-rot fungus</name>
    <dbReference type="NCBI Taxonomy" id="77044"/>
    <lineage>
        <taxon>Eukaryota</taxon>
        <taxon>Fungi</taxon>
        <taxon>Dikarya</taxon>
        <taxon>Ascomycota</taxon>
        <taxon>Pezizomycotina</taxon>
        <taxon>Sordariomycetes</taxon>
        <taxon>Xylariomycetidae</taxon>
        <taxon>Xylariales</taxon>
        <taxon>Xylariaceae</taxon>
        <taxon>Rosellinia</taxon>
    </lineage>
</organism>
<evidence type="ECO:0000256" key="1">
    <source>
        <dbReference type="SAM" id="MobiDB-lite"/>
    </source>
</evidence>